<dbReference type="GeneID" id="67123221"/>
<protein>
    <submittedName>
        <fullName evidence="1">Uncharacterized protein</fullName>
    </submittedName>
</protein>
<dbReference type="AlphaFoldDB" id="A0A8F0WG74"/>
<dbReference type="RefSeq" id="YP_010133684.1">
    <property type="nucleotide sequence ID" value="NC_056787.1"/>
</dbReference>
<geneLocation type="chloroplast" evidence="1"/>
<evidence type="ECO:0000313" key="1">
    <source>
        <dbReference type="EMBL" id="QWM93174.1"/>
    </source>
</evidence>
<sequence>MVNLLPTAVDILADSATGITTGITKNVPVIGNAAICTDSLCTAGRAGVNFYCSPNPVAKVFFGASCVCGVMGAASSGTALVTSFAGIPMAGWFGAFGARSFNRLGKYTLHMGNVTSGNITNATEIAELMS</sequence>
<keyword evidence="1" id="KW-0934">Plastid</keyword>
<keyword evidence="1" id="KW-0150">Chloroplast</keyword>
<organism evidence="1">
    <name type="scientific">Nitzschia supralitorea</name>
    <dbReference type="NCBI Taxonomy" id="303403"/>
    <lineage>
        <taxon>Eukaryota</taxon>
        <taxon>Sar</taxon>
        <taxon>Stramenopiles</taxon>
        <taxon>Ochrophyta</taxon>
        <taxon>Bacillariophyta</taxon>
        <taxon>Bacillariophyceae</taxon>
        <taxon>Bacillariophycidae</taxon>
        <taxon>Bacillariales</taxon>
        <taxon>Bacillariaceae</taxon>
        <taxon>Nitzschia</taxon>
    </lineage>
</organism>
<proteinExistence type="predicted"/>
<dbReference type="EMBL" id="MT383638">
    <property type="protein sequence ID" value="QWM93174.1"/>
    <property type="molecule type" value="Genomic_DNA"/>
</dbReference>
<reference evidence="1" key="1">
    <citation type="journal article" date="2021" name="Ecol Indic">
        <title>Morphological and molecular identification reveals that waters from an isolated oasis in Tamanrasset (extreme South of Algerian Sahara) are colonized by opportunistic and pollution-tolerant diatom species.</title>
        <authorList>
            <person name="Gastineau R."/>
            <person name="Hamedi C."/>
            <person name="Baba Hamed M.B."/>
            <person name="Abi-Ayad S.-M.E.-A."/>
            <person name="Bak M."/>
            <person name="Lemieux C."/>
            <person name="Turmel M."/>
            <person name="Dobosz S."/>
            <person name="Wrobel R.J."/>
            <person name="Kierzek A."/>
            <person name="Lange-Bertalot H."/>
            <person name="Witkowski A."/>
        </authorList>
    </citation>
    <scope>NUCLEOTIDE SEQUENCE</scope>
    <source>
        <strain evidence="1">SZCZR1828</strain>
    </source>
</reference>
<accession>A0A8F0WG74</accession>
<gene>
    <name evidence="1" type="primary">orf130a</name>
</gene>
<name>A0A8F0WG74_9STRA</name>